<reference evidence="1 2" key="1">
    <citation type="submission" date="2023-07" db="EMBL/GenBank/DDBJ databases">
        <title>Sequencing the genomes of 1000 actinobacteria strains.</title>
        <authorList>
            <person name="Klenk H.-P."/>
        </authorList>
    </citation>
    <scope>NUCLEOTIDE SEQUENCE [LARGE SCALE GENOMIC DNA]</scope>
    <source>
        <strain evidence="1 2">DSM 19426</strain>
    </source>
</reference>
<dbReference type="PANTHER" id="PTHR30283">
    <property type="entry name" value="PEROXIDE STRESS RESPONSE PROTEIN YAAA"/>
    <property type="match status" value="1"/>
</dbReference>
<sequence>MIVLLPPSEGKATPRRGAPLDLRSLSFPDLTPARERVLDALVALCRDEPARAAEVLGLGPTQAEAVTRNATLREAPTTRADRLYTGVLYDALDLATLDVAARRRAARWLLVTSGLFGFVRPGDRVPAYRLSGDVTLPGLGGVARHWSQHLGAAVEEAAGRGLVVDLRSSSYAAFWRPDREWAPRVATVRVLHEHQGTRKVVSHFNKATKGRLVRSLLEEGATPSSPARLAEVLRDLGWTVEVPETDDRRPTQLDVVVSEV</sequence>
<evidence type="ECO:0000313" key="1">
    <source>
        <dbReference type="EMBL" id="MDR7360753.1"/>
    </source>
</evidence>
<dbReference type="NCBIfam" id="NF002545">
    <property type="entry name" value="PRK02101.2-3"/>
    <property type="match status" value="1"/>
</dbReference>
<dbReference type="Proteomes" id="UP001183648">
    <property type="component" value="Unassembled WGS sequence"/>
</dbReference>
<dbReference type="EMBL" id="JAVDYG010000001">
    <property type="protein sequence ID" value="MDR7360753.1"/>
    <property type="molecule type" value="Genomic_DNA"/>
</dbReference>
<dbReference type="Pfam" id="PF03883">
    <property type="entry name" value="H2O2_YaaD"/>
    <property type="match status" value="1"/>
</dbReference>
<evidence type="ECO:0000313" key="2">
    <source>
        <dbReference type="Proteomes" id="UP001183648"/>
    </source>
</evidence>
<name>A0ABU2BQ63_9ACTN</name>
<organism evidence="1 2">
    <name type="scientific">Nocardioides marmoribigeumensis</name>
    <dbReference type="NCBI Taxonomy" id="433649"/>
    <lineage>
        <taxon>Bacteria</taxon>
        <taxon>Bacillati</taxon>
        <taxon>Actinomycetota</taxon>
        <taxon>Actinomycetes</taxon>
        <taxon>Propionibacteriales</taxon>
        <taxon>Nocardioidaceae</taxon>
        <taxon>Nocardioides</taxon>
    </lineage>
</organism>
<dbReference type="RefSeq" id="WP_310297679.1">
    <property type="nucleotide sequence ID" value="NZ_BAAAPS010000011.1"/>
</dbReference>
<dbReference type="PANTHER" id="PTHR30283:SF4">
    <property type="entry name" value="PEROXIDE STRESS RESISTANCE PROTEIN YAAA"/>
    <property type="match status" value="1"/>
</dbReference>
<gene>
    <name evidence="1" type="ORF">J2S63_000306</name>
</gene>
<protein>
    <submittedName>
        <fullName evidence="1">Cytoplasmic iron level regulating protein YaaA (DUF328/UPF0246 family)</fullName>
    </submittedName>
</protein>
<keyword evidence="2" id="KW-1185">Reference proteome</keyword>
<accession>A0ABU2BQ63</accession>
<comment type="caution">
    <text evidence="1">The sequence shown here is derived from an EMBL/GenBank/DDBJ whole genome shotgun (WGS) entry which is preliminary data.</text>
</comment>
<dbReference type="InterPro" id="IPR005583">
    <property type="entry name" value="YaaA"/>
</dbReference>
<proteinExistence type="predicted"/>